<evidence type="ECO:0000313" key="1">
    <source>
        <dbReference type="Ensembl" id="ENSAMXP00000046332.1"/>
    </source>
</evidence>
<name>A0A3B1JV79_ASTMX</name>
<proteinExistence type="predicted"/>
<dbReference type="Bgee" id="ENSAMXG00000039083">
    <property type="expression patterns" value="Expressed in intestine and 12 other cell types or tissues"/>
</dbReference>
<reference evidence="1" key="3">
    <citation type="submission" date="2025-08" db="UniProtKB">
        <authorList>
            <consortium name="Ensembl"/>
        </authorList>
    </citation>
    <scope>IDENTIFICATION</scope>
</reference>
<protein>
    <submittedName>
        <fullName evidence="1">Uncharacterized protein</fullName>
    </submittedName>
</protein>
<dbReference type="InParanoid" id="A0A3B1JV79"/>
<dbReference type="Proteomes" id="UP000018467">
    <property type="component" value="Unassembled WGS sequence"/>
</dbReference>
<reference evidence="2" key="2">
    <citation type="journal article" date="2014" name="Nat. Commun.">
        <title>The cavefish genome reveals candidate genes for eye loss.</title>
        <authorList>
            <person name="McGaugh S.E."/>
            <person name="Gross J.B."/>
            <person name="Aken B."/>
            <person name="Blin M."/>
            <person name="Borowsky R."/>
            <person name="Chalopin D."/>
            <person name="Hinaux H."/>
            <person name="Jeffery W.R."/>
            <person name="Keene A."/>
            <person name="Ma L."/>
            <person name="Minx P."/>
            <person name="Murphy D."/>
            <person name="O'Quin K.E."/>
            <person name="Retaux S."/>
            <person name="Rohner N."/>
            <person name="Searle S.M."/>
            <person name="Stahl B.A."/>
            <person name="Tabin C."/>
            <person name="Volff J.N."/>
            <person name="Yoshizawa M."/>
            <person name="Warren W.C."/>
        </authorList>
    </citation>
    <scope>NUCLEOTIDE SEQUENCE [LARGE SCALE GENOMIC DNA]</scope>
    <source>
        <strain evidence="2">female</strain>
    </source>
</reference>
<accession>A0A3B1JV79</accession>
<sequence>MLYRVFRAISPTSTLTTPCPSGNVCCVKSRENTETRSCRTPRWDNKRLLVGHLIICCAL</sequence>
<keyword evidence="2" id="KW-1185">Reference proteome</keyword>
<evidence type="ECO:0000313" key="2">
    <source>
        <dbReference type="Proteomes" id="UP000018467"/>
    </source>
</evidence>
<reference evidence="2" key="1">
    <citation type="submission" date="2013-03" db="EMBL/GenBank/DDBJ databases">
        <authorList>
            <person name="Jeffery W."/>
            <person name="Warren W."/>
            <person name="Wilson R.K."/>
        </authorList>
    </citation>
    <scope>NUCLEOTIDE SEQUENCE</scope>
    <source>
        <strain evidence="2">female</strain>
    </source>
</reference>
<reference evidence="1" key="4">
    <citation type="submission" date="2025-09" db="UniProtKB">
        <authorList>
            <consortium name="Ensembl"/>
        </authorList>
    </citation>
    <scope>IDENTIFICATION</scope>
</reference>
<dbReference type="Ensembl" id="ENSAMXT00000047400.1">
    <property type="protein sequence ID" value="ENSAMXP00000046332.1"/>
    <property type="gene ID" value="ENSAMXG00000039083.1"/>
</dbReference>
<dbReference type="AlphaFoldDB" id="A0A3B1JV79"/>
<organism evidence="1 2">
    <name type="scientific">Astyanax mexicanus</name>
    <name type="common">Blind cave fish</name>
    <name type="synonym">Astyanax fasciatus mexicanus</name>
    <dbReference type="NCBI Taxonomy" id="7994"/>
    <lineage>
        <taxon>Eukaryota</taxon>
        <taxon>Metazoa</taxon>
        <taxon>Chordata</taxon>
        <taxon>Craniata</taxon>
        <taxon>Vertebrata</taxon>
        <taxon>Euteleostomi</taxon>
        <taxon>Actinopterygii</taxon>
        <taxon>Neopterygii</taxon>
        <taxon>Teleostei</taxon>
        <taxon>Ostariophysi</taxon>
        <taxon>Characiformes</taxon>
        <taxon>Characoidei</taxon>
        <taxon>Acestrorhamphidae</taxon>
        <taxon>Acestrorhamphinae</taxon>
        <taxon>Astyanax</taxon>
    </lineage>
</organism>